<dbReference type="Gene3D" id="3.30.420.40">
    <property type="match status" value="2"/>
</dbReference>
<dbReference type="PROSITE" id="PS00329">
    <property type="entry name" value="HSP70_2"/>
    <property type="match status" value="1"/>
</dbReference>
<dbReference type="PROSITE" id="PS00297">
    <property type="entry name" value="HSP70_1"/>
    <property type="match status" value="1"/>
</dbReference>
<evidence type="ECO:0000313" key="4">
    <source>
        <dbReference type="EMBL" id="TKD03530.1"/>
    </source>
</evidence>
<organism evidence="4 5">
    <name type="scientific">Polyangium fumosum</name>
    <dbReference type="NCBI Taxonomy" id="889272"/>
    <lineage>
        <taxon>Bacteria</taxon>
        <taxon>Pseudomonadati</taxon>
        <taxon>Myxococcota</taxon>
        <taxon>Polyangia</taxon>
        <taxon>Polyangiales</taxon>
        <taxon>Polyangiaceae</taxon>
        <taxon>Polyangium</taxon>
    </lineage>
</organism>
<dbReference type="Pfam" id="PF00012">
    <property type="entry name" value="HSP70"/>
    <property type="match status" value="2"/>
</dbReference>
<dbReference type="AlphaFoldDB" id="A0A4U1JA65"/>
<dbReference type="PANTHER" id="PTHR19375">
    <property type="entry name" value="HEAT SHOCK PROTEIN 70KDA"/>
    <property type="match status" value="1"/>
</dbReference>
<dbReference type="GO" id="GO:0005524">
    <property type="term" value="F:ATP binding"/>
    <property type="evidence" value="ECO:0007669"/>
    <property type="project" value="UniProtKB-KW"/>
</dbReference>
<evidence type="ECO:0000256" key="3">
    <source>
        <dbReference type="ARBA" id="ARBA00022840"/>
    </source>
</evidence>
<dbReference type="Gene3D" id="3.90.640.10">
    <property type="entry name" value="Actin, Chain A, domain 4"/>
    <property type="match status" value="1"/>
</dbReference>
<dbReference type="PROSITE" id="PS01036">
    <property type="entry name" value="HSP70_3"/>
    <property type="match status" value="1"/>
</dbReference>
<keyword evidence="2" id="KW-0547">Nucleotide-binding</keyword>
<gene>
    <name evidence="4" type="ORF">E8A74_25350</name>
</gene>
<evidence type="ECO:0000313" key="5">
    <source>
        <dbReference type="Proteomes" id="UP000309215"/>
    </source>
</evidence>
<dbReference type="InterPro" id="IPR043129">
    <property type="entry name" value="ATPase_NBD"/>
</dbReference>
<dbReference type="SUPFAM" id="SSF53067">
    <property type="entry name" value="Actin-like ATPase domain"/>
    <property type="match status" value="2"/>
</dbReference>
<proteinExistence type="inferred from homology"/>
<evidence type="ECO:0000256" key="1">
    <source>
        <dbReference type="ARBA" id="ARBA00007381"/>
    </source>
</evidence>
<accession>A0A4U1JA65</accession>
<reference evidence="4 5" key="1">
    <citation type="submission" date="2019-04" db="EMBL/GenBank/DDBJ databases">
        <authorList>
            <person name="Li Y."/>
            <person name="Wang J."/>
        </authorList>
    </citation>
    <scope>NUCLEOTIDE SEQUENCE [LARGE SCALE GENOMIC DNA]</scope>
    <source>
        <strain evidence="4 5">DSM 14668</strain>
    </source>
</reference>
<dbReference type="EMBL" id="SSMQ01000028">
    <property type="protein sequence ID" value="TKD03530.1"/>
    <property type="molecule type" value="Genomic_DNA"/>
</dbReference>
<keyword evidence="5" id="KW-1185">Reference proteome</keyword>
<protein>
    <submittedName>
        <fullName evidence="4">Hsp70 family protein</fullName>
    </submittedName>
</protein>
<keyword evidence="3" id="KW-0067">ATP-binding</keyword>
<evidence type="ECO:0000256" key="2">
    <source>
        <dbReference type="ARBA" id="ARBA00022741"/>
    </source>
</evidence>
<dbReference type="OrthoDB" id="9766019at2"/>
<dbReference type="Proteomes" id="UP000309215">
    <property type="component" value="Unassembled WGS sequence"/>
</dbReference>
<dbReference type="PRINTS" id="PR00301">
    <property type="entry name" value="HEATSHOCK70"/>
</dbReference>
<dbReference type="RefSeq" id="WP_136931650.1">
    <property type="nucleotide sequence ID" value="NZ_SSMQ01000028.1"/>
</dbReference>
<dbReference type="GO" id="GO:0140662">
    <property type="term" value="F:ATP-dependent protein folding chaperone"/>
    <property type="evidence" value="ECO:0007669"/>
    <property type="project" value="InterPro"/>
</dbReference>
<sequence length="861" mass="94167">MFVDRPVGIDLGTTNSEIAMLDPSERDLHIYADRFGRRTVPSAVAWDPKGEAFLVGHAARQRRGKTPPPVESIKRKMGQNAKVDVGPHALAPEDVSAKILAELRARMSEHLGKQASEGIEVRVDRAVITVPAYFDAPQVEATRKAGEMAGLDVIGILQEPTAAAIYHTWKSRLGDGNFLVYDLGGGTFDVSILRCLGGEYQVLAIDGDNYLGGDDLDRRFAEKLRGILVARGYALDLDVRGDEEDRQRFSRLVHLAQEIKESLSTSEVVSVSKQDFMQDKSGENVSFEGDIGRADYEKAIGDLVETTITCCERALARSAETSSVDLGQIDHVVLVGGSTRVPMVVRRVTEAICKKSRSEKPLQDEVDTCVALGAAIHAAQLGGLRIGEPERKITVSFTTPLVSQGSKIRLGVRVEQAPEGAAEIAVLRGMSGAEEVAKAALPDAAGAVVRLDVPLGEEPEHASRVALRSVEREVLAELPFALYRGDVRPRASALSRPSVVAKDLSIEVVRAGRRERRVLIARGAGLPAEVKSRFFTADQSGAVVLRLLQNRMPIKALLLQVPRELPVGTPVDLTLRCDDAMRMEARAVVAGQELWAQVEPPAAPRFDPAGAVEALLEEAEATSKSLWGSSATSYRAEADMLVAGIREVVATDPDKLQALCEKLRLLVDWYRGDPNETLSPPMARFEAELNELRRRVYRASGNLYGMDRSAWEKRLAEIEARAMAAYEASDAVAWRRVFNEVQALDETAMQEEFAQMRLDDPAYLERRLRNERYYAQSVERHLVDFVPSSSDVGSLQIAERDKLVAQLQEKVLAPLANLTADTTDAAALRRKLEAINAETSRIDGARERLPSLGLVTERGGA</sequence>
<dbReference type="CDD" id="cd24029">
    <property type="entry name" value="ASKHA_NBD_HSP70_DnaK_HscA_HscC"/>
    <property type="match status" value="1"/>
</dbReference>
<name>A0A4U1JA65_9BACT</name>
<comment type="caution">
    <text evidence="4">The sequence shown here is derived from an EMBL/GenBank/DDBJ whole genome shotgun (WGS) entry which is preliminary data.</text>
</comment>
<dbReference type="InterPro" id="IPR018181">
    <property type="entry name" value="Heat_shock_70_CS"/>
</dbReference>
<comment type="similarity">
    <text evidence="1">Belongs to the heat shock protein 70 family.</text>
</comment>
<dbReference type="InterPro" id="IPR013126">
    <property type="entry name" value="Hsp_70_fam"/>
</dbReference>